<keyword evidence="2" id="KW-1185">Reference proteome</keyword>
<protein>
    <submittedName>
        <fullName evidence="1">Carbohydrate-binding module family 12 protein</fullName>
    </submittedName>
</protein>
<name>A0ACB8BLB9_9AGAM</name>
<organism evidence="1 2">
    <name type="scientific">Leucogyrophana mollusca</name>
    <dbReference type="NCBI Taxonomy" id="85980"/>
    <lineage>
        <taxon>Eukaryota</taxon>
        <taxon>Fungi</taxon>
        <taxon>Dikarya</taxon>
        <taxon>Basidiomycota</taxon>
        <taxon>Agaricomycotina</taxon>
        <taxon>Agaricomycetes</taxon>
        <taxon>Agaricomycetidae</taxon>
        <taxon>Boletales</taxon>
        <taxon>Boletales incertae sedis</taxon>
        <taxon>Leucogyrophana</taxon>
    </lineage>
</organism>
<accession>A0ACB8BLB9</accession>
<sequence length="329" mass="36302">MVELWQPGTQYDLGSVVIYEGAEYKIIQAHRSQSDWTPPATPALWGRMQGGGHHHPHHGASGQWGGDCQPQQPAPSYNEKPPQQQPYQQPSQPSVQTTHEERKKHWYDLDDNRKKELEIGGGLLAGLAAAGAGYYAYKEHGKNEEEKKAHLWSLNSWITEAQTRTAQFRNGQYNGPVAWVWNEGKNIPSDAIEGGNERGQPLYICRAYYEGGLLIGKASSVFKKGAVIGYKKEEIQLDKYEILVGNPNAVRWVTTSGVVDVRSLGYPPVEGGREPEGAVIHIAQAPYHGAVHPGKACAVYGDGAFIPYDSTEKKVKEYAVLCYNNGAGY</sequence>
<gene>
    <name evidence="1" type="ORF">BV22DRAFT_1127927</name>
</gene>
<evidence type="ECO:0000313" key="2">
    <source>
        <dbReference type="Proteomes" id="UP000790709"/>
    </source>
</evidence>
<evidence type="ECO:0000313" key="1">
    <source>
        <dbReference type="EMBL" id="KAH7926685.1"/>
    </source>
</evidence>
<reference evidence="1" key="1">
    <citation type="journal article" date="2021" name="New Phytol.">
        <title>Evolutionary innovations through gain and loss of genes in the ectomycorrhizal Boletales.</title>
        <authorList>
            <person name="Wu G."/>
            <person name="Miyauchi S."/>
            <person name="Morin E."/>
            <person name="Kuo A."/>
            <person name="Drula E."/>
            <person name="Varga T."/>
            <person name="Kohler A."/>
            <person name="Feng B."/>
            <person name="Cao Y."/>
            <person name="Lipzen A."/>
            <person name="Daum C."/>
            <person name="Hundley H."/>
            <person name="Pangilinan J."/>
            <person name="Johnson J."/>
            <person name="Barry K."/>
            <person name="LaButti K."/>
            <person name="Ng V."/>
            <person name="Ahrendt S."/>
            <person name="Min B."/>
            <person name="Choi I.G."/>
            <person name="Park H."/>
            <person name="Plett J.M."/>
            <person name="Magnuson J."/>
            <person name="Spatafora J.W."/>
            <person name="Nagy L.G."/>
            <person name="Henrissat B."/>
            <person name="Grigoriev I.V."/>
            <person name="Yang Z.L."/>
            <person name="Xu J."/>
            <person name="Martin F.M."/>
        </authorList>
    </citation>
    <scope>NUCLEOTIDE SEQUENCE</scope>
    <source>
        <strain evidence="1">KUC20120723A-06</strain>
    </source>
</reference>
<proteinExistence type="predicted"/>
<comment type="caution">
    <text evidence="1">The sequence shown here is derived from an EMBL/GenBank/DDBJ whole genome shotgun (WGS) entry which is preliminary data.</text>
</comment>
<dbReference type="Proteomes" id="UP000790709">
    <property type="component" value="Unassembled WGS sequence"/>
</dbReference>
<dbReference type="EMBL" id="MU266378">
    <property type="protein sequence ID" value="KAH7926685.1"/>
    <property type="molecule type" value="Genomic_DNA"/>
</dbReference>